<keyword evidence="1" id="KW-1133">Transmembrane helix</keyword>
<dbReference type="EMBL" id="CAKOGP040002269">
    <property type="protein sequence ID" value="CAJ1966303.1"/>
    <property type="molecule type" value="Genomic_DNA"/>
</dbReference>
<dbReference type="AlphaFoldDB" id="A0AAD2GB82"/>
<evidence type="ECO:0000256" key="1">
    <source>
        <dbReference type="SAM" id="Phobius"/>
    </source>
</evidence>
<sequence length="485" mass="53633">MPLSNPKNNQSLLIAAGAVAFTSALWLVESYLQNRRDKQERQKRYETCEKIQLSSVETSYAMFQSIQGISTLTWYDGNIDQVRHAMLDKVMDICLANPWLTGRLVQTGNSSSDVSLVYSNATSERISIVSTRSFKVLSTSAGISRDTPFPELPKRLNQLECLVGPGIDLVDNDEYFFKVRLIPDCTHPTKKFALVVSLAHCVGDGHTFYQLHNMLSMKDAKVQVLDPTRKPSLTDDIATALGGKDQAASLADPPPGFIVRFLKGVILSTLFGPRTKVELFWINQDWIQNEKDQVATDQTKKEGNDTNGISYVSTNDILTARFFQLCETDQGIMSINFRGKLPGCEPNMAGNYFNYLVCRPGDCDSPAQIRSAVQEICSGTPRKPTSSPMSSWQHMASSRLFAATSNWTTFCKPVYLDNCQQDVHIPVIPCDSQSAPARFVTGLFLFRPTHDDAAGGKHKIAAMFAGPPKVLETLKQSGMVGPSVH</sequence>
<evidence type="ECO:0000313" key="2">
    <source>
        <dbReference type="EMBL" id="CAJ1966303.1"/>
    </source>
</evidence>
<keyword evidence="1" id="KW-0472">Membrane</keyword>
<protein>
    <submittedName>
        <fullName evidence="2">Uncharacterized protein</fullName>
    </submittedName>
</protein>
<keyword evidence="3" id="KW-1185">Reference proteome</keyword>
<proteinExistence type="predicted"/>
<reference evidence="2" key="1">
    <citation type="submission" date="2023-08" db="EMBL/GenBank/DDBJ databases">
        <authorList>
            <person name="Audoor S."/>
            <person name="Bilcke G."/>
        </authorList>
    </citation>
    <scope>NUCLEOTIDE SEQUENCE</scope>
</reference>
<gene>
    <name evidence="2" type="ORF">CYCCA115_LOCUS21886</name>
</gene>
<keyword evidence="1" id="KW-0812">Transmembrane</keyword>
<feature type="transmembrane region" description="Helical" evidence="1">
    <location>
        <begin position="12"/>
        <end position="32"/>
    </location>
</feature>
<organism evidence="2 3">
    <name type="scientific">Cylindrotheca closterium</name>
    <dbReference type="NCBI Taxonomy" id="2856"/>
    <lineage>
        <taxon>Eukaryota</taxon>
        <taxon>Sar</taxon>
        <taxon>Stramenopiles</taxon>
        <taxon>Ochrophyta</taxon>
        <taxon>Bacillariophyta</taxon>
        <taxon>Bacillariophyceae</taxon>
        <taxon>Bacillariophycidae</taxon>
        <taxon>Bacillariales</taxon>
        <taxon>Bacillariaceae</taxon>
        <taxon>Cylindrotheca</taxon>
    </lineage>
</organism>
<comment type="caution">
    <text evidence="2">The sequence shown here is derived from an EMBL/GenBank/DDBJ whole genome shotgun (WGS) entry which is preliminary data.</text>
</comment>
<name>A0AAD2GB82_9STRA</name>
<evidence type="ECO:0000313" key="3">
    <source>
        <dbReference type="Proteomes" id="UP001295423"/>
    </source>
</evidence>
<accession>A0AAD2GB82</accession>
<dbReference type="Proteomes" id="UP001295423">
    <property type="component" value="Unassembled WGS sequence"/>
</dbReference>